<evidence type="ECO:0000313" key="3">
    <source>
        <dbReference type="Proteomes" id="UP001556617"/>
    </source>
</evidence>
<feature type="transmembrane region" description="Helical" evidence="1">
    <location>
        <begin position="124"/>
        <end position="144"/>
    </location>
</feature>
<dbReference type="RefSeq" id="WP_367973503.1">
    <property type="nucleotide sequence ID" value="NZ_JBFPEQ010000001.1"/>
</dbReference>
<comment type="caution">
    <text evidence="2">The sequence shown here is derived from an EMBL/GenBank/DDBJ whole genome shotgun (WGS) entry which is preliminary data.</text>
</comment>
<evidence type="ECO:0000256" key="1">
    <source>
        <dbReference type="SAM" id="Phobius"/>
    </source>
</evidence>
<feature type="transmembrane region" description="Helical" evidence="1">
    <location>
        <begin position="12"/>
        <end position="37"/>
    </location>
</feature>
<feature type="transmembrane region" description="Helical" evidence="1">
    <location>
        <begin position="57"/>
        <end position="82"/>
    </location>
</feature>
<dbReference type="EMBL" id="JBFPER010000001">
    <property type="protein sequence ID" value="MEX0380077.1"/>
    <property type="molecule type" value="Genomic_DNA"/>
</dbReference>
<feature type="transmembrane region" description="Helical" evidence="1">
    <location>
        <begin position="156"/>
        <end position="176"/>
    </location>
</feature>
<keyword evidence="3" id="KW-1185">Reference proteome</keyword>
<keyword evidence="1" id="KW-0472">Membrane</keyword>
<sequence>MLIQPDKLRKLFIAIFSVLFLLLAIQVRFDMLFMHVIDNGAALVIQNLIPRGLQVWITFGGIFVHYWIVILAMAIIFSLLYFMNYKIAMWWFIVTQLLAMIFALAMSFILQIHWSAGPKLGPTIPNLLLLWWLQLLAIAAVVIMPRFVKNRRIRQGLTLLVIILWGLMLMACMQRHDMPFSSGLGSLFFGYFWWQFSEYYYRKRAKHWQRVLEIDTLI</sequence>
<feature type="transmembrane region" description="Helical" evidence="1">
    <location>
        <begin position="182"/>
        <end position="201"/>
    </location>
</feature>
<proteinExistence type="predicted"/>
<evidence type="ECO:0000313" key="2">
    <source>
        <dbReference type="EMBL" id="MEX0380077.1"/>
    </source>
</evidence>
<reference evidence="2 3" key="1">
    <citation type="submission" date="2024-07" db="EMBL/GenBank/DDBJ databases">
        <authorList>
            <person name="Yun M."/>
        </authorList>
    </citation>
    <scope>NUCLEOTIDE SEQUENCE [LARGE SCALE GENOMIC DNA]</scope>
    <source>
        <strain evidence="2 3">MS01</strain>
    </source>
</reference>
<keyword evidence="1" id="KW-0812">Transmembrane</keyword>
<organism evidence="2 3">
    <name type="scientific">Leuconostoc aquikimchii</name>
    <dbReference type="NCBI Taxonomy" id="3236804"/>
    <lineage>
        <taxon>Bacteria</taxon>
        <taxon>Bacillati</taxon>
        <taxon>Bacillota</taxon>
        <taxon>Bacilli</taxon>
        <taxon>Lactobacillales</taxon>
        <taxon>Lactobacillaceae</taxon>
        <taxon>Leuconostoc</taxon>
    </lineage>
</organism>
<gene>
    <name evidence="2" type="ORF">AB3K24_01700</name>
</gene>
<name>A0ABV3S0W6_9LACO</name>
<keyword evidence="1" id="KW-1133">Transmembrane helix</keyword>
<accession>A0ABV3S0W6</accession>
<feature type="transmembrane region" description="Helical" evidence="1">
    <location>
        <begin position="89"/>
        <end position="112"/>
    </location>
</feature>
<protein>
    <submittedName>
        <fullName evidence="2">Phospholipid phosphatase</fullName>
    </submittedName>
</protein>
<dbReference type="Proteomes" id="UP001556617">
    <property type="component" value="Unassembled WGS sequence"/>
</dbReference>